<dbReference type="AlphaFoldDB" id="A0A382N569"/>
<accession>A0A382N569</accession>
<proteinExistence type="predicted"/>
<sequence length="27" mass="3016">DKISVLKGQLDSMQAQLDDLARKTGRE</sequence>
<reference evidence="1" key="1">
    <citation type="submission" date="2018-05" db="EMBL/GenBank/DDBJ databases">
        <authorList>
            <person name="Lanie J.A."/>
            <person name="Ng W.-L."/>
            <person name="Kazmierczak K.M."/>
            <person name="Andrzejewski T.M."/>
            <person name="Davidsen T.M."/>
            <person name="Wayne K.J."/>
            <person name="Tettelin H."/>
            <person name="Glass J.I."/>
            <person name="Rusch D."/>
            <person name="Podicherti R."/>
            <person name="Tsui H.-C.T."/>
            <person name="Winkler M.E."/>
        </authorList>
    </citation>
    <scope>NUCLEOTIDE SEQUENCE</scope>
</reference>
<dbReference type="EMBL" id="UINC01098084">
    <property type="protein sequence ID" value="SVC56324.1"/>
    <property type="molecule type" value="Genomic_DNA"/>
</dbReference>
<protein>
    <submittedName>
        <fullName evidence="1">Uncharacterized protein</fullName>
    </submittedName>
</protein>
<feature type="non-terminal residue" evidence="1">
    <location>
        <position position="1"/>
    </location>
</feature>
<name>A0A382N569_9ZZZZ</name>
<evidence type="ECO:0000313" key="1">
    <source>
        <dbReference type="EMBL" id="SVC56324.1"/>
    </source>
</evidence>
<organism evidence="1">
    <name type="scientific">marine metagenome</name>
    <dbReference type="NCBI Taxonomy" id="408172"/>
    <lineage>
        <taxon>unclassified sequences</taxon>
        <taxon>metagenomes</taxon>
        <taxon>ecological metagenomes</taxon>
    </lineage>
</organism>
<gene>
    <name evidence="1" type="ORF">METZ01_LOCUS309178</name>
</gene>